<gene>
    <name evidence="7" type="ORF">TRFO_20782</name>
</gene>
<evidence type="ECO:0000256" key="3">
    <source>
        <dbReference type="ARBA" id="ARBA00022840"/>
    </source>
</evidence>
<protein>
    <recommendedName>
        <fullName evidence="1">non-specific serine/threonine protein kinase</fullName>
        <ecNumber evidence="1">2.7.11.1</ecNumber>
    </recommendedName>
</protein>
<dbReference type="InterPro" id="IPR000719">
    <property type="entry name" value="Prot_kinase_dom"/>
</dbReference>
<organism evidence="7 8">
    <name type="scientific">Tritrichomonas foetus</name>
    <dbReference type="NCBI Taxonomy" id="1144522"/>
    <lineage>
        <taxon>Eukaryota</taxon>
        <taxon>Metamonada</taxon>
        <taxon>Parabasalia</taxon>
        <taxon>Tritrichomonadida</taxon>
        <taxon>Tritrichomonadidae</taxon>
        <taxon>Tritrichomonas</taxon>
    </lineage>
</organism>
<keyword evidence="7" id="KW-0418">Kinase</keyword>
<dbReference type="PANTHER" id="PTHR11909">
    <property type="entry name" value="CASEIN KINASE-RELATED"/>
    <property type="match status" value="1"/>
</dbReference>
<evidence type="ECO:0000256" key="1">
    <source>
        <dbReference type="ARBA" id="ARBA00012513"/>
    </source>
</evidence>
<dbReference type="InterPro" id="IPR011009">
    <property type="entry name" value="Kinase-like_dom_sf"/>
</dbReference>
<dbReference type="Proteomes" id="UP000179807">
    <property type="component" value="Unassembled WGS sequence"/>
</dbReference>
<dbReference type="PROSITE" id="PS00107">
    <property type="entry name" value="PROTEIN_KINASE_ATP"/>
    <property type="match status" value="1"/>
</dbReference>
<comment type="caution">
    <text evidence="7">The sequence shown here is derived from an EMBL/GenBank/DDBJ whole genome shotgun (WGS) entry which is preliminary data.</text>
</comment>
<keyword evidence="8" id="KW-1185">Reference proteome</keyword>
<dbReference type="VEuPathDB" id="TrichDB:TRFO_20782"/>
<keyword evidence="7" id="KW-0808">Transferase</keyword>
<keyword evidence="5" id="KW-0723">Serine/threonine-protein kinase</keyword>
<dbReference type="GeneID" id="94836288"/>
<dbReference type="InterPro" id="IPR050235">
    <property type="entry name" value="CK1_Ser-Thr_kinase"/>
</dbReference>
<dbReference type="Pfam" id="PF00069">
    <property type="entry name" value="Pkinase"/>
    <property type="match status" value="1"/>
</dbReference>
<evidence type="ECO:0000256" key="2">
    <source>
        <dbReference type="ARBA" id="ARBA00022741"/>
    </source>
</evidence>
<evidence type="ECO:0000259" key="6">
    <source>
        <dbReference type="PROSITE" id="PS50011"/>
    </source>
</evidence>
<dbReference type="EMBL" id="MLAK01000622">
    <property type="protein sequence ID" value="OHT10062.1"/>
    <property type="molecule type" value="Genomic_DNA"/>
</dbReference>
<dbReference type="InterPro" id="IPR017441">
    <property type="entry name" value="Protein_kinase_ATP_BS"/>
</dbReference>
<sequence>MKRIKLDYGKVIGGYKIVKCIGSGGYGDIYYALRVTDQLPVALKTESTTALKQGLQAEIEVTHELSESPYVPRIYETGRDQNYLYIAMELLGPSLAHISIVLHGLKLGTVLKLAISMLDAVESLHEMGYIHNDIKPENFLLKPPDKVKIIDFGFNKKYVDEKGEILPRLEVIGHFGGTVSYASPNLLKKRDTGRRDDMYSWFYSIYVLLYNSFPWSQEKKASKVRRLKKKFGKTEDYEKMPICLKNIYQHILSLHFPDRPDYKYCRDELEKQFEIDKIDKNAPLDWTSLDKETVKSFSAFPLDGMSEPFKEEELVNIPKVIEQQEKAQKKKELDRNRREQQSAVCILI</sequence>
<evidence type="ECO:0000313" key="8">
    <source>
        <dbReference type="Proteomes" id="UP000179807"/>
    </source>
</evidence>
<feature type="domain" description="Protein kinase" evidence="6">
    <location>
        <begin position="15"/>
        <end position="273"/>
    </location>
</feature>
<dbReference type="PROSITE" id="PS00108">
    <property type="entry name" value="PROTEIN_KINASE_ST"/>
    <property type="match status" value="1"/>
</dbReference>
<name>A0A1J4KK58_9EUKA</name>
<dbReference type="OrthoDB" id="194358at2759"/>
<dbReference type="EC" id="2.7.11.1" evidence="1"/>
<dbReference type="RefSeq" id="XP_068363198.1">
    <property type="nucleotide sequence ID" value="XM_068501584.1"/>
</dbReference>
<dbReference type="Gene3D" id="1.10.510.10">
    <property type="entry name" value="Transferase(Phosphotransferase) domain 1"/>
    <property type="match status" value="1"/>
</dbReference>
<dbReference type="GO" id="GO:0005524">
    <property type="term" value="F:ATP binding"/>
    <property type="evidence" value="ECO:0007669"/>
    <property type="project" value="UniProtKB-UniRule"/>
</dbReference>
<evidence type="ECO:0000256" key="5">
    <source>
        <dbReference type="RuleBase" id="RU000304"/>
    </source>
</evidence>
<dbReference type="SMART" id="SM00220">
    <property type="entry name" value="S_TKc"/>
    <property type="match status" value="1"/>
</dbReference>
<dbReference type="GO" id="GO:0004674">
    <property type="term" value="F:protein serine/threonine kinase activity"/>
    <property type="evidence" value="ECO:0007669"/>
    <property type="project" value="UniProtKB-KW"/>
</dbReference>
<feature type="binding site" evidence="4">
    <location>
        <position position="52"/>
    </location>
    <ligand>
        <name>ATP</name>
        <dbReference type="ChEBI" id="CHEBI:30616"/>
    </ligand>
</feature>
<dbReference type="AlphaFoldDB" id="A0A1J4KK58"/>
<keyword evidence="2 4" id="KW-0547">Nucleotide-binding</keyword>
<reference evidence="7" key="1">
    <citation type="submission" date="2016-10" db="EMBL/GenBank/DDBJ databases">
        <authorList>
            <person name="Benchimol M."/>
            <person name="Almeida L.G."/>
            <person name="Vasconcelos A.T."/>
            <person name="Perreira-Neves A."/>
            <person name="Rosa I.A."/>
            <person name="Tasca T."/>
            <person name="Bogo M.R."/>
            <person name="de Souza W."/>
        </authorList>
    </citation>
    <scope>NUCLEOTIDE SEQUENCE [LARGE SCALE GENOMIC DNA]</scope>
    <source>
        <strain evidence="7">K</strain>
    </source>
</reference>
<accession>A0A1J4KK58</accession>
<dbReference type="PROSITE" id="PS50011">
    <property type="entry name" value="PROTEIN_KINASE_DOM"/>
    <property type="match status" value="1"/>
</dbReference>
<dbReference type="InterPro" id="IPR008271">
    <property type="entry name" value="Ser/Thr_kinase_AS"/>
</dbReference>
<proteinExistence type="inferred from homology"/>
<dbReference type="SUPFAM" id="SSF56112">
    <property type="entry name" value="Protein kinase-like (PK-like)"/>
    <property type="match status" value="1"/>
</dbReference>
<evidence type="ECO:0000313" key="7">
    <source>
        <dbReference type="EMBL" id="OHT10062.1"/>
    </source>
</evidence>
<evidence type="ECO:0000256" key="4">
    <source>
        <dbReference type="PROSITE-ProRule" id="PRU10141"/>
    </source>
</evidence>
<keyword evidence="3 4" id="KW-0067">ATP-binding</keyword>
<comment type="similarity">
    <text evidence="5">Belongs to the protein kinase superfamily.</text>
</comment>